<dbReference type="EMBL" id="AWSA01000078">
    <property type="protein sequence ID" value="EWS99701.1"/>
    <property type="molecule type" value="Genomic_DNA"/>
</dbReference>
<keyword evidence="1" id="KW-0378">Hydrolase</keyword>
<dbReference type="RefSeq" id="WP_034810102.1">
    <property type="nucleotide sequence ID" value="NZ_AWSA01000078.1"/>
</dbReference>
<dbReference type="STRING" id="1386089.N865_21210"/>
<dbReference type="Proteomes" id="UP000019489">
    <property type="component" value="Unassembled WGS sequence"/>
</dbReference>
<reference evidence="3 4" key="1">
    <citation type="submission" date="2013-08" db="EMBL/GenBank/DDBJ databases">
        <title>Intrasporangium oryzae NRRL B-24470.</title>
        <authorList>
            <person name="Liu H."/>
            <person name="Wang G."/>
        </authorList>
    </citation>
    <scope>NUCLEOTIDE SEQUENCE [LARGE SCALE GENOMIC DNA]</scope>
    <source>
        <strain evidence="3 4">NRRL B-24470</strain>
    </source>
</reference>
<gene>
    <name evidence="3" type="ORF">N865_21210</name>
</gene>
<organism evidence="3 4">
    <name type="scientific">Intrasporangium oryzae NRRL B-24470</name>
    <dbReference type="NCBI Taxonomy" id="1386089"/>
    <lineage>
        <taxon>Bacteria</taxon>
        <taxon>Bacillati</taxon>
        <taxon>Actinomycetota</taxon>
        <taxon>Actinomycetes</taxon>
        <taxon>Micrococcales</taxon>
        <taxon>Intrasporangiaceae</taxon>
        <taxon>Intrasporangium</taxon>
    </lineage>
</organism>
<dbReference type="SUPFAM" id="SSF53474">
    <property type="entry name" value="alpha/beta-Hydrolases"/>
    <property type="match status" value="1"/>
</dbReference>
<dbReference type="InterPro" id="IPR013094">
    <property type="entry name" value="AB_hydrolase_3"/>
</dbReference>
<evidence type="ECO:0000313" key="4">
    <source>
        <dbReference type="Proteomes" id="UP000019489"/>
    </source>
</evidence>
<comment type="caution">
    <text evidence="3">The sequence shown here is derived from an EMBL/GenBank/DDBJ whole genome shotgun (WGS) entry which is preliminary data.</text>
</comment>
<dbReference type="InterPro" id="IPR050300">
    <property type="entry name" value="GDXG_lipolytic_enzyme"/>
</dbReference>
<dbReference type="InterPro" id="IPR029058">
    <property type="entry name" value="AB_hydrolase_fold"/>
</dbReference>
<dbReference type="OrthoDB" id="9803828at2"/>
<sequence>MTTGASRRVGTTLLGVVGLVGAAAVAVRLSPWPSALLIRAVFDRGAARTSAALEAHVPRSLSEVIDESYAADDPDARLDVFAPGGLQDGEARPTIVWIHGGAFISGAKGDIANYLRVLAGHGYTTVGVDYSISPEARYPRALEQVNRALGHVTRNATRLHVDPSRIVLAGDSAGSHLAAQVAALTTDPSYARLVGIPPSLAPEQLAGNLLFCGPYDFDLAKGSSRLGGWFLDTALWSYSGIKDHASDDRFQRASIAHHLSPDFPPTFLSAGNADPLLQHSLELADRLAELGVDHETLFFPAEHEPRLPHEYQFDLDSDAGRLALDRALAFLERLTATRARVVP</sequence>
<name>W9G326_9MICO</name>
<dbReference type="eggNOG" id="COG0657">
    <property type="taxonomic scope" value="Bacteria"/>
</dbReference>
<dbReference type="Pfam" id="PF07859">
    <property type="entry name" value="Abhydrolase_3"/>
    <property type="match status" value="1"/>
</dbReference>
<dbReference type="AlphaFoldDB" id="W9G326"/>
<dbReference type="GO" id="GO:0016787">
    <property type="term" value="F:hydrolase activity"/>
    <property type="evidence" value="ECO:0007669"/>
    <property type="project" value="UniProtKB-KW"/>
</dbReference>
<dbReference type="PANTHER" id="PTHR48081:SF6">
    <property type="entry name" value="PEPTIDASE S9 PROLYL OLIGOPEPTIDASE CATALYTIC DOMAIN-CONTAINING PROTEIN"/>
    <property type="match status" value="1"/>
</dbReference>
<evidence type="ECO:0000313" key="3">
    <source>
        <dbReference type="EMBL" id="EWS99701.1"/>
    </source>
</evidence>
<evidence type="ECO:0000259" key="2">
    <source>
        <dbReference type="Pfam" id="PF07859"/>
    </source>
</evidence>
<evidence type="ECO:0000256" key="1">
    <source>
        <dbReference type="ARBA" id="ARBA00022801"/>
    </source>
</evidence>
<dbReference type="Gene3D" id="3.40.50.1820">
    <property type="entry name" value="alpha/beta hydrolase"/>
    <property type="match status" value="1"/>
</dbReference>
<keyword evidence="4" id="KW-1185">Reference proteome</keyword>
<dbReference type="PATRIC" id="fig|1386089.3.peg.4083"/>
<proteinExistence type="predicted"/>
<feature type="domain" description="Alpha/beta hydrolase fold-3" evidence="2">
    <location>
        <begin position="95"/>
        <end position="300"/>
    </location>
</feature>
<accession>W9G326</accession>
<dbReference type="PANTHER" id="PTHR48081">
    <property type="entry name" value="AB HYDROLASE SUPERFAMILY PROTEIN C4A8.06C"/>
    <property type="match status" value="1"/>
</dbReference>
<protein>
    <submittedName>
        <fullName evidence="3">Esterase</fullName>
    </submittedName>
</protein>